<dbReference type="EMBL" id="LARY01000002">
    <property type="protein sequence ID" value="RDX00729.1"/>
    <property type="molecule type" value="Genomic_DNA"/>
</dbReference>
<name>A0A3D8TQR9_9LIST</name>
<dbReference type="Proteomes" id="UP000257055">
    <property type="component" value="Unassembled WGS sequence"/>
</dbReference>
<dbReference type="AlphaFoldDB" id="A0A3D8TQR9"/>
<dbReference type="Gene3D" id="2.180.10.10">
    <property type="entry name" value="RHS repeat-associated core"/>
    <property type="match status" value="1"/>
</dbReference>
<reference evidence="2" key="1">
    <citation type="submission" date="2015-04" db="EMBL/GenBank/DDBJ databases">
        <authorList>
            <person name="Schardt J."/>
            <person name="Mueller-Herbst S."/>
            <person name="Scherer S."/>
            <person name="Huptas C."/>
        </authorList>
    </citation>
    <scope>NUCLEOTIDE SEQUENCE [LARGE SCALE GENOMIC DNA]</scope>
    <source>
        <strain evidence="2">Kiel-L1</strain>
    </source>
</reference>
<evidence type="ECO:0000313" key="2">
    <source>
        <dbReference type="Proteomes" id="UP000257055"/>
    </source>
</evidence>
<protein>
    <submittedName>
        <fullName evidence="1">Uncharacterized protein</fullName>
    </submittedName>
</protein>
<sequence length="79" mass="8528">MNMAVCVFGWWRSSGDEDGNVSLQCTWDVVALTDEAGKVVASYAYGCAWGNVLSSKADTKANPYGYAGYTYDAELGEQL</sequence>
<proteinExistence type="predicted"/>
<organism evidence="1 2">
    <name type="scientific">Listeria kieliensis</name>
    <dbReference type="NCBI Taxonomy" id="1621700"/>
    <lineage>
        <taxon>Bacteria</taxon>
        <taxon>Bacillati</taxon>
        <taxon>Bacillota</taxon>
        <taxon>Bacilli</taxon>
        <taxon>Bacillales</taxon>
        <taxon>Listeriaceae</taxon>
        <taxon>Listeria</taxon>
    </lineage>
</organism>
<keyword evidence="2" id="KW-1185">Reference proteome</keyword>
<comment type="caution">
    <text evidence="1">The sequence shown here is derived from an EMBL/GenBank/DDBJ whole genome shotgun (WGS) entry which is preliminary data.</text>
</comment>
<accession>A0A3D8TQR9</accession>
<gene>
    <name evidence="1" type="ORF">UR08_07025</name>
</gene>
<evidence type="ECO:0000313" key="1">
    <source>
        <dbReference type="EMBL" id="RDX00729.1"/>
    </source>
</evidence>